<name>A0A1E8EZ69_9CLOT</name>
<keyword evidence="1" id="KW-0812">Transmembrane</keyword>
<organism evidence="2 3">
    <name type="scientific">Clostridium acetireducens DSM 10703</name>
    <dbReference type="NCBI Taxonomy" id="1121290"/>
    <lineage>
        <taxon>Bacteria</taxon>
        <taxon>Bacillati</taxon>
        <taxon>Bacillota</taxon>
        <taxon>Clostridia</taxon>
        <taxon>Eubacteriales</taxon>
        <taxon>Clostridiaceae</taxon>
        <taxon>Clostridium</taxon>
    </lineage>
</organism>
<protein>
    <submittedName>
        <fullName evidence="2">Uncharacterized protein</fullName>
    </submittedName>
</protein>
<dbReference type="Pfam" id="PF17253">
    <property type="entry name" value="DUF5320"/>
    <property type="match status" value="1"/>
</dbReference>
<dbReference type="Proteomes" id="UP000175744">
    <property type="component" value="Unassembled WGS sequence"/>
</dbReference>
<keyword evidence="3" id="KW-1185">Reference proteome</keyword>
<evidence type="ECO:0000313" key="2">
    <source>
        <dbReference type="EMBL" id="OFI06320.1"/>
    </source>
</evidence>
<dbReference type="InterPro" id="IPR035205">
    <property type="entry name" value="DUF5320"/>
</dbReference>
<dbReference type="AlphaFoldDB" id="A0A1E8EZ69"/>
<evidence type="ECO:0000313" key="3">
    <source>
        <dbReference type="Proteomes" id="UP000175744"/>
    </source>
</evidence>
<keyword evidence="1" id="KW-1133">Transmembrane helix</keyword>
<feature type="transmembrane region" description="Helical" evidence="1">
    <location>
        <begin position="50"/>
        <end position="74"/>
    </location>
</feature>
<reference evidence="2 3" key="1">
    <citation type="submission" date="2016-06" db="EMBL/GenBank/DDBJ databases">
        <title>Genome sequence of Clostridium acetireducens DSM 10703.</title>
        <authorList>
            <person name="Poehlein A."/>
            <person name="Fluechter S."/>
            <person name="Duerre P."/>
            <person name="Daniel R."/>
        </authorList>
    </citation>
    <scope>NUCLEOTIDE SEQUENCE [LARGE SCALE GENOMIC DNA]</scope>
    <source>
        <strain evidence="2 3">DSM 10703</strain>
    </source>
</reference>
<evidence type="ECO:0000256" key="1">
    <source>
        <dbReference type="SAM" id="Phobius"/>
    </source>
</evidence>
<sequence length="84" mass="9256">MPRRNGTGPMGAGSMTGRGLGLCTGANAVKYLSFTAKMTKKYPLAQRYQGLAGFVFCHKIVVYSHLFFVLQNFFNLGLGHNFFT</sequence>
<comment type="caution">
    <text evidence="2">The sequence shown here is derived from an EMBL/GenBank/DDBJ whole genome shotgun (WGS) entry which is preliminary data.</text>
</comment>
<proteinExistence type="predicted"/>
<keyword evidence="1" id="KW-0472">Membrane</keyword>
<accession>A0A1E8EZ69</accession>
<dbReference type="EMBL" id="LZFO01000012">
    <property type="protein sequence ID" value="OFI06320.1"/>
    <property type="molecule type" value="Genomic_DNA"/>
</dbReference>
<gene>
    <name evidence="2" type="ORF">CLOACE_10930</name>
</gene>
<dbReference type="OrthoDB" id="9815278at2"/>
<dbReference type="RefSeq" id="WP_070110020.1">
    <property type="nucleotide sequence ID" value="NZ_LZFO01000012.1"/>
</dbReference>